<comment type="caution">
    <text evidence="2">The sequence shown here is derived from an EMBL/GenBank/DDBJ whole genome shotgun (WGS) entry which is preliminary data.</text>
</comment>
<reference evidence="3" key="1">
    <citation type="journal article" date="2018" name="Proc. Natl. Acad. Sci. U.S.A.">
        <title>Linking secondary metabolites to gene clusters through genome sequencing of six diverse Aspergillus species.</title>
        <authorList>
            <person name="Kaerboelling I."/>
            <person name="Vesth T.C."/>
            <person name="Frisvad J.C."/>
            <person name="Nybo J.L."/>
            <person name="Theobald S."/>
            <person name="Kuo A."/>
            <person name="Bowyer P."/>
            <person name="Matsuda Y."/>
            <person name="Mondo S."/>
            <person name="Lyhne E.K."/>
            <person name="Kogle M.E."/>
            <person name="Clum A."/>
            <person name="Lipzen A."/>
            <person name="Salamov A."/>
            <person name="Ngan C.Y."/>
            <person name="Daum C."/>
            <person name="Chiniquy J."/>
            <person name="Barry K."/>
            <person name="LaButti K."/>
            <person name="Haridas S."/>
            <person name="Simmons B.A."/>
            <person name="Magnuson J.K."/>
            <person name="Mortensen U.H."/>
            <person name="Larsen T.O."/>
            <person name="Grigoriev I.V."/>
            <person name="Baker S.E."/>
            <person name="Andersen M.R."/>
        </authorList>
    </citation>
    <scope>NUCLEOTIDE SEQUENCE [LARGE SCALE GENOMIC DNA]</scope>
    <source>
        <strain evidence="3">IBT 16806</strain>
    </source>
</reference>
<evidence type="ECO:0000313" key="2">
    <source>
        <dbReference type="EMBL" id="PKX92017.1"/>
    </source>
</evidence>
<dbReference type="OMA" id="GWVGYQI"/>
<dbReference type="OrthoDB" id="4083871at2759"/>
<keyword evidence="1" id="KW-0472">Membrane</keyword>
<gene>
    <name evidence="2" type="ORF">P174DRAFT_444030</name>
</gene>
<name>A0A2I1C2Z3_ASPN1</name>
<sequence length="108" mass="12280">MQSLIPLIILLVAVVIFSVIGYIAYSIAQEVGKNTRSKMEKKHVMLTRDGVKVGVKELSEEDYVDRSQSILVNIWNHTSFPAYKSRLWNMTGSTAETETEKRKPYSKS</sequence>
<dbReference type="AlphaFoldDB" id="A0A2I1C2Z3"/>
<evidence type="ECO:0000313" key="3">
    <source>
        <dbReference type="Proteomes" id="UP000234474"/>
    </source>
</evidence>
<dbReference type="PANTHER" id="PTHR42077:SF1">
    <property type="entry name" value="YALI0F30239P"/>
    <property type="match status" value="1"/>
</dbReference>
<dbReference type="PANTHER" id="PTHR42077">
    <property type="entry name" value="YALI0F30239P"/>
    <property type="match status" value="1"/>
</dbReference>
<proteinExistence type="predicted"/>
<dbReference type="RefSeq" id="XP_024680612.1">
    <property type="nucleotide sequence ID" value="XM_024827984.1"/>
</dbReference>
<dbReference type="GeneID" id="36535309"/>
<protein>
    <submittedName>
        <fullName evidence="2">Uncharacterized protein</fullName>
    </submittedName>
</protein>
<keyword evidence="3" id="KW-1185">Reference proteome</keyword>
<dbReference type="VEuPathDB" id="FungiDB:P174DRAFT_444030"/>
<evidence type="ECO:0000256" key="1">
    <source>
        <dbReference type="SAM" id="Phobius"/>
    </source>
</evidence>
<accession>A0A2I1C2Z3</accession>
<organism evidence="2 3">
    <name type="scientific">Aspergillus novofumigatus (strain IBT 16806)</name>
    <dbReference type="NCBI Taxonomy" id="1392255"/>
    <lineage>
        <taxon>Eukaryota</taxon>
        <taxon>Fungi</taxon>
        <taxon>Dikarya</taxon>
        <taxon>Ascomycota</taxon>
        <taxon>Pezizomycotina</taxon>
        <taxon>Eurotiomycetes</taxon>
        <taxon>Eurotiomycetidae</taxon>
        <taxon>Eurotiales</taxon>
        <taxon>Aspergillaceae</taxon>
        <taxon>Aspergillus</taxon>
        <taxon>Aspergillus subgen. Fumigati</taxon>
    </lineage>
</organism>
<feature type="transmembrane region" description="Helical" evidence="1">
    <location>
        <begin position="6"/>
        <end position="28"/>
    </location>
</feature>
<dbReference type="Proteomes" id="UP000234474">
    <property type="component" value="Unassembled WGS sequence"/>
</dbReference>
<keyword evidence="1" id="KW-1133">Transmembrane helix</keyword>
<dbReference type="EMBL" id="MSZS01000006">
    <property type="protein sequence ID" value="PKX92017.1"/>
    <property type="molecule type" value="Genomic_DNA"/>
</dbReference>
<keyword evidence="1" id="KW-0812">Transmembrane</keyword>